<keyword evidence="7" id="KW-0812">Transmembrane</keyword>
<evidence type="ECO:0000256" key="7">
    <source>
        <dbReference type="SAM" id="Phobius"/>
    </source>
</evidence>
<evidence type="ECO:0000259" key="8">
    <source>
        <dbReference type="PROSITE" id="PS50017"/>
    </source>
</evidence>
<dbReference type="EMBL" id="NHOQ01001229">
    <property type="protein sequence ID" value="PWA25911.1"/>
    <property type="molecule type" value="Genomic_DNA"/>
</dbReference>
<dbReference type="GO" id="GO:0006924">
    <property type="term" value="P:activation-induced cell death of T cells"/>
    <property type="evidence" value="ECO:0007669"/>
    <property type="project" value="TreeGrafter"/>
</dbReference>
<dbReference type="PROSITE" id="PS50050">
    <property type="entry name" value="TNFR_NGFR_2"/>
    <property type="match status" value="2"/>
</dbReference>
<feature type="domain" description="TNFR-Cys" evidence="9">
    <location>
        <begin position="134"/>
        <end position="177"/>
    </location>
</feature>
<keyword evidence="4 6" id="KW-1015">Disulfide bond</keyword>
<dbReference type="Gene3D" id="2.10.50.10">
    <property type="entry name" value="Tumor Necrosis Factor Receptor, subunit A, domain 2"/>
    <property type="match status" value="2"/>
</dbReference>
<dbReference type="GO" id="GO:0043066">
    <property type="term" value="P:negative regulation of apoptotic process"/>
    <property type="evidence" value="ECO:0007669"/>
    <property type="project" value="TreeGrafter"/>
</dbReference>
<feature type="non-terminal residue" evidence="10">
    <location>
        <position position="347"/>
    </location>
</feature>
<dbReference type="InterPro" id="IPR011029">
    <property type="entry name" value="DEATH-like_dom_sf"/>
</dbReference>
<dbReference type="PANTHER" id="PTHR46874">
    <property type="entry name" value="TUMOR NECROSIS FACTOR RECEPTOR SUPERFAMILY MEMBER 6"/>
    <property type="match status" value="1"/>
</dbReference>
<dbReference type="PROSITE" id="PS50017">
    <property type="entry name" value="DEATH_DOMAIN"/>
    <property type="match status" value="1"/>
</dbReference>
<evidence type="ECO:0000256" key="4">
    <source>
        <dbReference type="ARBA" id="ARBA00023157"/>
    </source>
</evidence>
<dbReference type="GO" id="GO:0009897">
    <property type="term" value="C:external side of plasma membrane"/>
    <property type="evidence" value="ECO:0007669"/>
    <property type="project" value="TreeGrafter"/>
</dbReference>
<evidence type="ECO:0000313" key="11">
    <source>
        <dbReference type="Proteomes" id="UP000250572"/>
    </source>
</evidence>
<dbReference type="GO" id="GO:0045121">
    <property type="term" value="C:membrane raft"/>
    <property type="evidence" value="ECO:0007669"/>
    <property type="project" value="TreeGrafter"/>
</dbReference>
<dbReference type="STRING" id="33528.ENSGAFP00000015759"/>
<sequence length="347" mass="38511">MLHNATTERIFASTPKFCPLLSVSEELLHCLSSLFDLKPLGRELIQFPLCLPLPLCPWAKHFTRLACWWRQCTVPSLSTELNVRHSSQEKLRVKRQGCQDGTYEHLGINCCKCAAGQRVEEHCTKSANDGKCVYCENGTYNSEPNSKESCEICTSCGPENANLEQEEACTTIKDRTCRCKKGHYCNTAVGTCKICHPCTRCSSSGVKEHCTATSDAVCNEESGGLSGGAVAGIVIAVLVFLAALGIVFRKKILVEMGPHIVELAEIIGWKDMRQIALGCQMANSIENVKLSHPNDSEMWTQELLSKWVERKGRPASVELITTLRKMRKNTKADKIKEKLYPIDSPTQ</sequence>
<dbReference type="CDD" id="cd13423">
    <property type="entry name" value="TNFRSF6_teleost"/>
    <property type="match status" value="1"/>
</dbReference>
<comment type="caution">
    <text evidence="10">The sequence shown here is derived from an EMBL/GenBank/DDBJ whole genome shotgun (WGS) entry which is preliminary data.</text>
</comment>
<dbReference type="SUPFAM" id="SSF57586">
    <property type="entry name" value="TNF receptor-like"/>
    <property type="match status" value="2"/>
</dbReference>
<evidence type="ECO:0000256" key="1">
    <source>
        <dbReference type="ARBA" id="ARBA00022703"/>
    </source>
</evidence>
<accession>A0A315VRT1</accession>
<dbReference type="SMART" id="SM00208">
    <property type="entry name" value="TNFR"/>
    <property type="match status" value="3"/>
</dbReference>
<dbReference type="GO" id="GO:0097049">
    <property type="term" value="P:motor neuron apoptotic process"/>
    <property type="evidence" value="ECO:0007669"/>
    <property type="project" value="TreeGrafter"/>
</dbReference>
<dbReference type="InterPro" id="IPR034055">
    <property type="entry name" value="TNFRSF6_N_teleost"/>
</dbReference>
<dbReference type="Gene3D" id="1.10.533.10">
    <property type="entry name" value="Death Domain, Fas"/>
    <property type="match status" value="1"/>
</dbReference>
<dbReference type="Pfam" id="PF00531">
    <property type="entry name" value="Death"/>
    <property type="match status" value="1"/>
</dbReference>
<organism evidence="10 11">
    <name type="scientific">Gambusia affinis</name>
    <name type="common">Western mosquitofish</name>
    <name type="synonym">Heterandria affinis</name>
    <dbReference type="NCBI Taxonomy" id="33528"/>
    <lineage>
        <taxon>Eukaryota</taxon>
        <taxon>Metazoa</taxon>
        <taxon>Chordata</taxon>
        <taxon>Craniata</taxon>
        <taxon>Vertebrata</taxon>
        <taxon>Euteleostomi</taxon>
        <taxon>Actinopterygii</taxon>
        <taxon>Neopterygii</taxon>
        <taxon>Teleostei</taxon>
        <taxon>Neoteleostei</taxon>
        <taxon>Acanthomorphata</taxon>
        <taxon>Ovalentaria</taxon>
        <taxon>Atherinomorphae</taxon>
        <taxon>Cyprinodontiformes</taxon>
        <taxon>Poeciliidae</taxon>
        <taxon>Poeciliinae</taxon>
        <taxon>Gambusia</taxon>
    </lineage>
</organism>
<proteinExistence type="predicted"/>
<evidence type="ECO:0000313" key="10">
    <source>
        <dbReference type="EMBL" id="PWA25911.1"/>
    </source>
</evidence>
<reference evidence="10 11" key="1">
    <citation type="journal article" date="2018" name="G3 (Bethesda)">
        <title>A High-Quality Reference Genome for the Invasive Mosquitofish Gambusia affinis Using a Chicago Library.</title>
        <authorList>
            <person name="Hoffberg S.L."/>
            <person name="Troendle N.J."/>
            <person name="Glenn T.C."/>
            <person name="Mahmud O."/>
            <person name="Louha S."/>
            <person name="Chalopin D."/>
            <person name="Bennetzen J.L."/>
            <person name="Mauricio R."/>
        </authorList>
    </citation>
    <scope>NUCLEOTIDE SEQUENCE [LARGE SCALE GENOMIC DNA]</scope>
    <source>
        <strain evidence="10">NE01/NJP1002.9</strain>
        <tissue evidence="10">Muscle</tissue>
    </source>
</reference>
<dbReference type="GO" id="GO:0005031">
    <property type="term" value="F:tumor necrosis factor receptor activity"/>
    <property type="evidence" value="ECO:0007669"/>
    <property type="project" value="TreeGrafter"/>
</dbReference>
<gene>
    <name evidence="10" type="ORF">CCH79_00001736</name>
</gene>
<keyword evidence="5" id="KW-0325">Glycoprotein</keyword>
<keyword evidence="2" id="KW-0732">Signal</keyword>
<feature type="repeat" description="TNFR-Cys" evidence="6">
    <location>
        <begin position="178"/>
        <end position="218"/>
    </location>
</feature>
<evidence type="ECO:0000256" key="6">
    <source>
        <dbReference type="PROSITE-ProRule" id="PRU00206"/>
    </source>
</evidence>
<keyword evidence="3" id="KW-0677">Repeat</keyword>
<evidence type="ECO:0000259" key="9">
    <source>
        <dbReference type="PROSITE" id="PS50050"/>
    </source>
</evidence>
<feature type="domain" description="TNFR-Cys" evidence="9">
    <location>
        <begin position="178"/>
        <end position="218"/>
    </location>
</feature>
<protein>
    <submittedName>
        <fullName evidence="10">Uncharacterized protein</fullName>
    </submittedName>
</protein>
<keyword evidence="7" id="KW-1133">Transmembrane helix</keyword>
<dbReference type="AlphaFoldDB" id="A0A315VRT1"/>
<dbReference type="Pfam" id="PF00020">
    <property type="entry name" value="TNFR_c6"/>
    <property type="match status" value="2"/>
</dbReference>
<keyword evidence="1" id="KW-0053">Apoptosis</keyword>
<evidence type="ECO:0000256" key="3">
    <source>
        <dbReference type="ARBA" id="ARBA00022737"/>
    </source>
</evidence>
<feature type="disulfide bond" evidence="6">
    <location>
        <begin position="135"/>
        <end position="150"/>
    </location>
</feature>
<dbReference type="SUPFAM" id="SSF47986">
    <property type="entry name" value="DEATH domain"/>
    <property type="match status" value="1"/>
</dbReference>
<comment type="caution">
    <text evidence="6">Lacks conserved residue(s) required for the propagation of feature annotation.</text>
</comment>
<feature type="domain" description="Death" evidence="8">
    <location>
        <begin position="285"/>
        <end position="339"/>
    </location>
</feature>
<dbReference type="InterPro" id="IPR000488">
    <property type="entry name" value="Death_dom"/>
</dbReference>
<dbReference type="GO" id="GO:0097192">
    <property type="term" value="P:extrinsic apoptotic signaling pathway in absence of ligand"/>
    <property type="evidence" value="ECO:0007669"/>
    <property type="project" value="TreeGrafter"/>
</dbReference>
<dbReference type="InterPro" id="IPR001368">
    <property type="entry name" value="TNFR/NGFR_Cys_rich_reg"/>
</dbReference>
<name>A0A315VRT1_GAMAF</name>
<dbReference type="GO" id="GO:0097527">
    <property type="term" value="P:necroptotic signaling pathway"/>
    <property type="evidence" value="ECO:0007669"/>
    <property type="project" value="TreeGrafter"/>
</dbReference>
<dbReference type="PANTHER" id="PTHR46874:SF1">
    <property type="entry name" value="TUMOR NECROSIS FACTOR RECEPTOR SUPERFAMILY MEMBER 6"/>
    <property type="match status" value="1"/>
</dbReference>
<keyword evidence="11" id="KW-1185">Reference proteome</keyword>
<feature type="transmembrane region" description="Helical" evidence="7">
    <location>
        <begin position="225"/>
        <end position="248"/>
    </location>
</feature>
<dbReference type="GO" id="GO:0032872">
    <property type="term" value="P:regulation of stress-activated MAPK cascade"/>
    <property type="evidence" value="ECO:0007669"/>
    <property type="project" value="TreeGrafter"/>
</dbReference>
<evidence type="ECO:0000256" key="2">
    <source>
        <dbReference type="ARBA" id="ARBA00022729"/>
    </source>
</evidence>
<dbReference type="Proteomes" id="UP000250572">
    <property type="component" value="Unassembled WGS sequence"/>
</dbReference>
<dbReference type="GO" id="GO:0031265">
    <property type="term" value="C:CD95 death-inducing signaling complex"/>
    <property type="evidence" value="ECO:0007669"/>
    <property type="project" value="TreeGrafter"/>
</dbReference>
<keyword evidence="7" id="KW-0472">Membrane</keyword>
<feature type="repeat" description="TNFR-Cys" evidence="6">
    <location>
        <begin position="134"/>
        <end position="177"/>
    </location>
</feature>
<evidence type="ECO:0000256" key="5">
    <source>
        <dbReference type="ARBA" id="ARBA00023180"/>
    </source>
</evidence>